<accession>A0A0F6U554</accession>
<dbReference type="InterPro" id="IPR016181">
    <property type="entry name" value="Acyl_CoA_acyltransferase"/>
</dbReference>
<reference evidence="2 3" key="1">
    <citation type="journal article" date="2015" name="Genome Announc.">
        <title>Complete Genome Sequence of Microcystis aeruginosa NIES-2549, a Bloom-Forming Cyanobacterium from Lake Kasumigaura, Japan.</title>
        <authorList>
            <person name="Yamaguchi H."/>
            <person name="Suzuki S."/>
            <person name="Tanabe Y."/>
            <person name="Osana Y."/>
            <person name="Shimura Y."/>
            <person name="Ishida K."/>
            <person name="Kawachi M."/>
        </authorList>
    </citation>
    <scope>NUCLEOTIDE SEQUENCE [LARGE SCALE GENOMIC DNA]</scope>
    <source>
        <strain evidence="2 3">NIES-2549</strain>
    </source>
</reference>
<dbReference type="GO" id="GO:0016747">
    <property type="term" value="F:acyltransferase activity, transferring groups other than amino-acyl groups"/>
    <property type="evidence" value="ECO:0007669"/>
    <property type="project" value="InterPro"/>
</dbReference>
<dbReference type="Gene3D" id="3.40.630.30">
    <property type="match status" value="1"/>
</dbReference>
<dbReference type="CDD" id="cd04301">
    <property type="entry name" value="NAT_SF"/>
    <property type="match status" value="1"/>
</dbReference>
<evidence type="ECO:0000259" key="1">
    <source>
        <dbReference type="PROSITE" id="PS51186"/>
    </source>
</evidence>
<name>A0A0F6U554_MICAE</name>
<protein>
    <submittedName>
        <fullName evidence="2">Acetyltransferase</fullName>
        <ecNumber evidence="2">2.3.1.-</ecNumber>
    </submittedName>
</protein>
<dbReference type="Proteomes" id="UP000034103">
    <property type="component" value="Chromosome"/>
</dbReference>
<dbReference type="PROSITE" id="PS51186">
    <property type="entry name" value="GNAT"/>
    <property type="match status" value="1"/>
</dbReference>
<feature type="domain" description="N-acetyltransferase" evidence="1">
    <location>
        <begin position="47"/>
        <end position="213"/>
    </location>
</feature>
<evidence type="ECO:0000313" key="2">
    <source>
        <dbReference type="EMBL" id="AKE64904.1"/>
    </source>
</evidence>
<dbReference type="EC" id="2.3.1.-" evidence="2"/>
<dbReference type="HOGENOM" id="CLU_013985_19_6_3"/>
<gene>
    <name evidence="2" type="ORF">MYAER_2562</name>
</gene>
<sequence>MAVERVEGGEAAMKGFHYSLEYPILRTGSAGRDSCPAILPTQGYGSAIIRRASENDIRPLYKLYKIVARSNPGNLTQEEGEITLDYVCGVLKEGLQCGLVLVIEEGGEMVGCLKAFTSRFKCLAHVLTNATMIVHPEWQGKGYGGRLIDAYLREIEANMPHILRFELLPHRSNTRAIEFYKKHGFRWESMAFQKIRKPQGNFDSEVTLVWFNPNFSEEGLKRYHAFLSSPIL</sequence>
<dbReference type="PATRIC" id="fig|1641812.3.peg.2649"/>
<proteinExistence type="predicted"/>
<organism evidence="2 3">
    <name type="scientific">Microcystis aeruginosa NIES-2549</name>
    <dbReference type="NCBI Taxonomy" id="1641812"/>
    <lineage>
        <taxon>Bacteria</taxon>
        <taxon>Bacillati</taxon>
        <taxon>Cyanobacteriota</taxon>
        <taxon>Cyanophyceae</taxon>
        <taxon>Oscillatoriophycideae</taxon>
        <taxon>Chroococcales</taxon>
        <taxon>Microcystaceae</taxon>
        <taxon>Microcystis</taxon>
    </lineage>
</organism>
<keyword evidence="2" id="KW-0012">Acyltransferase</keyword>
<dbReference type="EMBL" id="CP011304">
    <property type="protein sequence ID" value="AKE64904.1"/>
    <property type="molecule type" value="Genomic_DNA"/>
</dbReference>
<keyword evidence="2" id="KW-0808">Transferase</keyword>
<dbReference type="AlphaFoldDB" id="A0A0F6U554"/>
<dbReference type="InterPro" id="IPR000182">
    <property type="entry name" value="GNAT_dom"/>
</dbReference>
<dbReference type="RefSeq" id="WP_052734181.1">
    <property type="nucleotide sequence ID" value="NZ_CP011304.1"/>
</dbReference>
<dbReference type="SUPFAM" id="SSF55729">
    <property type="entry name" value="Acyl-CoA N-acyltransferases (Nat)"/>
    <property type="match status" value="1"/>
</dbReference>
<dbReference type="Pfam" id="PF13508">
    <property type="entry name" value="Acetyltransf_7"/>
    <property type="match status" value="1"/>
</dbReference>
<evidence type="ECO:0000313" key="3">
    <source>
        <dbReference type="Proteomes" id="UP000034103"/>
    </source>
</evidence>